<dbReference type="Pfam" id="PF00020">
    <property type="entry name" value="TNFR_c6"/>
    <property type="match status" value="2"/>
</dbReference>
<evidence type="ECO:0000256" key="1">
    <source>
        <dbReference type="PROSITE-ProRule" id="PRU00206"/>
    </source>
</evidence>
<feature type="disulfide bond" evidence="1">
    <location>
        <begin position="145"/>
        <end position="160"/>
    </location>
</feature>
<keyword evidence="3" id="KW-1133">Transmembrane helix</keyword>
<dbReference type="GO" id="GO:0042127">
    <property type="term" value="P:regulation of cell population proliferation"/>
    <property type="evidence" value="ECO:0007669"/>
    <property type="project" value="TreeGrafter"/>
</dbReference>
<feature type="domain" description="TNFR-Cys" evidence="4">
    <location>
        <begin position="144"/>
        <end position="186"/>
    </location>
</feature>
<sequence length="377" mass="42109">MMLQTFSQRLINIKCSTERHLRSFLPVAIKRYNSSIVMKSGHIPTAFCPRTEEGLMGKPDKEWWFRLHFEPMHKGCGDSSVGRSESATVGSSLTGNAQWYLSMMNMHLSKVLLFTLTFCKLAIHSDATRCLKGQRVTRQGGCTACSNGYYQPEENDSQECRPCTNCNKNWGSSVKQECTRETDRKCQCRAGFTPWEDDASSCKCDIGFGLKNNECLECEYGYFTSEINSVCQKWKECKSGVKVNGKRTSDAICNDPESDSAITKTIIQSTSLRPREEPQTQATRTMTFSTAPPQHKGTPKKEEAQNPHSNAGHYTGMVLLIFGIIGLLILTAVTCKLHITPCMQKKTAVQTKDSCRRPVEESGDGSLSSFKLNPEEP</sequence>
<reference evidence="5" key="3">
    <citation type="submission" date="2025-09" db="UniProtKB">
        <authorList>
            <consortium name="Ensembl"/>
        </authorList>
    </citation>
    <scope>IDENTIFICATION</scope>
</reference>
<dbReference type="GeneTree" id="ENSGT00730000113394"/>
<dbReference type="InterPro" id="IPR009030">
    <property type="entry name" value="Growth_fac_rcpt_cys_sf"/>
</dbReference>
<protein>
    <recommendedName>
        <fullName evidence="4">TNFR-Cys domain-containing protein</fullName>
    </recommendedName>
</protein>
<dbReference type="SUPFAM" id="SSF57184">
    <property type="entry name" value="Growth factor receptor domain"/>
    <property type="match status" value="1"/>
</dbReference>
<dbReference type="PANTHER" id="PTHR47139">
    <property type="entry name" value="TUMOR NECROSIS FACTOR RECEPTOR SUPERFAMILY MEMBER 9"/>
    <property type="match status" value="1"/>
</dbReference>
<keyword evidence="3" id="KW-0472">Membrane</keyword>
<evidence type="ECO:0000313" key="6">
    <source>
        <dbReference type="Proteomes" id="UP000265040"/>
    </source>
</evidence>
<keyword evidence="1" id="KW-1015">Disulfide bond</keyword>
<dbReference type="GO" id="GO:0038023">
    <property type="term" value="F:signaling receptor activity"/>
    <property type="evidence" value="ECO:0007669"/>
    <property type="project" value="TreeGrafter"/>
</dbReference>
<feature type="compositionally biased region" description="Polar residues" evidence="2">
    <location>
        <begin position="279"/>
        <end position="292"/>
    </location>
</feature>
<feature type="repeat" description="TNFR-Cys" evidence="1">
    <location>
        <begin position="144"/>
        <end position="186"/>
    </location>
</feature>
<feature type="region of interest" description="Disordered" evidence="2">
    <location>
        <begin position="269"/>
        <end position="309"/>
    </location>
</feature>
<dbReference type="PANTHER" id="PTHR47139:SF3">
    <property type="entry name" value="SI:CH73-361P23.3"/>
    <property type="match status" value="1"/>
</dbReference>
<feature type="transmembrane region" description="Helical" evidence="3">
    <location>
        <begin position="314"/>
        <end position="335"/>
    </location>
</feature>
<dbReference type="Proteomes" id="UP000265040">
    <property type="component" value="Chromosome 5"/>
</dbReference>
<dbReference type="Gene3D" id="2.10.50.10">
    <property type="entry name" value="Tumor Necrosis Factor Receptor, subunit A, domain 2"/>
    <property type="match status" value="2"/>
</dbReference>
<comment type="caution">
    <text evidence="1">Lacks conserved residue(s) required for the propagation of feature annotation.</text>
</comment>
<dbReference type="PROSITE" id="PS50050">
    <property type="entry name" value="TNFR_NGFR_2"/>
    <property type="match status" value="1"/>
</dbReference>
<proteinExistence type="predicted"/>
<keyword evidence="6" id="KW-1185">Reference proteome</keyword>
<evidence type="ECO:0000259" key="4">
    <source>
        <dbReference type="PROSITE" id="PS50050"/>
    </source>
</evidence>
<dbReference type="Ensembl" id="ENSATET00000036627.3">
    <property type="protein sequence ID" value="ENSATEP00000036111.3"/>
    <property type="gene ID" value="ENSATEG00000024820.3"/>
</dbReference>
<evidence type="ECO:0000256" key="2">
    <source>
        <dbReference type="SAM" id="MobiDB-lite"/>
    </source>
</evidence>
<dbReference type="FunCoup" id="A0A3Q1KHY6">
    <property type="interactions" value="111"/>
</dbReference>
<dbReference type="InParanoid" id="A0A3Q1KHY6"/>
<evidence type="ECO:0000256" key="3">
    <source>
        <dbReference type="SAM" id="Phobius"/>
    </source>
</evidence>
<evidence type="ECO:0000313" key="5">
    <source>
        <dbReference type="Ensembl" id="ENSATEP00000036111.3"/>
    </source>
</evidence>
<dbReference type="InterPro" id="IPR001368">
    <property type="entry name" value="TNFR/NGFR_Cys_rich_reg"/>
</dbReference>
<keyword evidence="3" id="KW-0812">Transmembrane</keyword>
<organism evidence="5 6">
    <name type="scientific">Anabas testudineus</name>
    <name type="common">Climbing perch</name>
    <name type="synonym">Anthias testudineus</name>
    <dbReference type="NCBI Taxonomy" id="64144"/>
    <lineage>
        <taxon>Eukaryota</taxon>
        <taxon>Metazoa</taxon>
        <taxon>Chordata</taxon>
        <taxon>Craniata</taxon>
        <taxon>Vertebrata</taxon>
        <taxon>Euteleostomi</taxon>
        <taxon>Actinopterygii</taxon>
        <taxon>Neopterygii</taxon>
        <taxon>Teleostei</taxon>
        <taxon>Neoteleostei</taxon>
        <taxon>Acanthomorphata</taxon>
        <taxon>Anabantaria</taxon>
        <taxon>Anabantiformes</taxon>
        <taxon>Anabantoidei</taxon>
        <taxon>Anabantidae</taxon>
        <taxon>Anabas</taxon>
    </lineage>
</organism>
<feature type="region of interest" description="Disordered" evidence="2">
    <location>
        <begin position="347"/>
        <end position="377"/>
    </location>
</feature>
<dbReference type="AlphaFoldDB" id="A0A3Q1KHY6"/>
<dbReference type="SMART" id="SM00208">
    <property type="entry name" value="TNFR"/>
    <property type="match status" value="2"/>
</dbReference>
<accession>A0A3Q1KHY6</accession>
<reference evidence="5" key="2">
    <citation type="submission" date="2025-08" db="UniProtKB">
        <authorList>
            <consortium name="Ensembl"/>
        </authorList>
    </citation>
    <scope>IDENTIFICATION</scope>
</reference>
<name>A0A3Q1KHY6_ANATE</name>
<reference evidence="5" key="1">
    <citation type="submission" date="2021-04" db="EMBL/GenBank/DDBJ databases">
        <authorList>
            <consortium name="Wellcome Sanger Institute Data Sharing"/>
        </authorList>
    </citation>
    <scope>NUCLEOTIDE SEQUENCE [LARGE SCALE GENOMIC DNA]</scope>
</reference>